<accession>A0AAN5I3K2</accession>
<dbReference type="Proteomes" id="UP001328107">
    <property type="component" value="Unassembled WGS sequence"/>
</dbReference>
<gene>
    <name evidence="1" type="ORF">PMAYCL1PPCAC_20908</name>
</gene>
<evidence type="ECO:0000313" key="1">
    <source>
        <dbReference type="EMBL" id="GMR50713.1"/>
    </source>
</evidence>
<comment type="caution">
    <text evidence="1">The sequence shown here is derived from an EMBL/GenBank/DDBJ whole genome shotgun (WGS) entry which is preliminary data.</text>
</comment>
<dbReference type="EMBL" id="BTRK01000004">
    <property type="protein sequence ID" value="GMR50713.1"/>
    <property type="molecule type" value="Genomic_DNA"/>
</dbReference>
<feature type="non-terminal residue" evidence="1">
    <location>
        <position position="1"/>
    </location>
</feature>
<feature type="non-terminal residue" evidence="1">
    <location>
        <position position="141"/>
    </location>
</feature>
<proteinExistence type="predicted"/>
<reference evidence="2" key="1">
    <citation type="submission" date="2022-10" db="EMBL/GenBank/DDBJ databases">
        <title>Genome assembly of Pristionchus species.</title>
        <authorList>
            <person name="Yoshida K."/>
            <person name="Sommer R.J."/>
        </authorList>
    </citation>
    <scope>NUCLEOTIDE SEQUENCE [LARGE SCALE GENOMIC DNA]</scope>
    <source>
        <strain evidence="2">RS5460</strain>
    </source>
</reference>
<organism evidence="1 2">
    <name type="scientific">Pristionchus mayeri</name>
    <dbReference type="NCBI Taxonomy" id="1317129"/>
    <lineage>
        <taxon>Eukaryota</taxon>
        <taxon>Metazoa</taxon>
        <taxon>Ecdysozoa</taxon>
        <taxon>Nematoda</taxon>
        <taxon>Chromadorea</taxon>
        <taxon>Rhabditida</taxon>
        <taxon>Rhabditina</taxon>
        <taxon>Diplogasteromorpha</taxon>
        <taxon>Diplogasteroidea</taxon>
        <taxon>Neodiplogasteridae</taxon>
        <taxon>Pristionchus</taxon>
    </lineage>
</organism>
<sequence length="141" mass="16530">LNFSSLLILAEKFREVSIDLTCSSLEATDLHFLWKTLKDGDCKLESFSIPMNEELAKGFLKVCFDVTMESTYHQKISKYVSKYFHFQLFSNFARFPENPVHFTRNLKTEINLDTIRFSKVAVNDRNEQITGLHEIQLNHIY</sequence>
<name>A0AAN5I3K2_9BILA</name>
<protein>
    <submittedName>
        <fullName evidence="1">Uncharacterized protein</fullName>
    </submittedName>
</protein>
<evidence type="ECO:0000313" key="2">
    <source>
        <dbReference type="Proteomes" id="UP001328107"/>
    </source>
</evidence>
<dbReference type="AlphaFoldDB" id="A0AAN5I3K2"/>
<keyword evidence="2" id="KW-1185">Reference proteome</keyword>